<evidence type="ECO:0000256" key="5">
    <source>
        <dbReference type="ARBA" id="ARBA00022741"/>
    </source>
</evidence>
<keyword evidence="6 9" id="KW-0067">ATP-binding</keyword>
<gene>
    <name evidence="9 11" type="primary">tmcA</name>
    <name evidence="11" type="ORF">EV102420_07_00310</name>
</gene>
<comment type="subcellular location">
    <subcellularLocation>
        <location evidence="9">Cytoplasm</location>
    </subcellularLocation>
</comment>
<comment type="caution">
    <text evidence="9">Lacks conserved residue(s) required for the propagation of feature annotation.</text>
</comment>
<dbReference type="PANTHER" id="PTHR10925">
    <property type="entry name" value="N-ACETYLTRANSFERASE 10"/>
    <property type="match status" value="1"/>
</dbReference>
<dbReference type="eggNOG" id="COG1444">
    <property type="taxonomic scope" value="Bacteria"/>
</dbReference>
<dbReference type="GO" id="GO:0002101">
    <property type="term" value="P:tRNA wobble cytosine modification"/>
    <property type="evidence" value="ECO:0007669"/>
    <property type="project" value="UniProtKB-UniRule"/>
</dbReference>
<comment type="function">
    <text evidence="9">Catalyzes the formation of N(4)-acetylcytidine (ac(4)C) at the wobble position of tRNA(Met), by using acetyl-CoA as an acetyl donor and ATP (or GTP).</text>
</comment>
<comment type="similarity">
    <text evidence="9">Belongs to the TmcA family.</text>
</comment>
<dbReference type="FunFam" id="3.40.630.30:FF:000054">
    <property type="entry name" value="tRNA(Met) cytidine acetyltransferase TmcA"/>
    <property type="match status" value="1"/>
</dbReference>
<dbReference type="AlphaFoldDB" id="A0A090VQ27"/>
<keyword evidence="4 9" id="KW-0819">tRNA processing</keyword>
<feature type="binding site" evidence="9">
    <location>
        <begin position="172"/>
        <end position="173"/>
    </location>
    <ligand>
        <name>ATP</name>
        <dbReference type="ChEBI" id="CHEBI:30616"/>
    </ligand>
</feature>
<dbReference type="FunFam" id="3.40.50.300:FF:001011">
    <property type="entry name" value="tRNA(Met) cytidine acetyltransferase TmcA"/>
    <property type="match status" value="1"/>
</dbReference>
<dbReference type="GO" id="GO:0000049">
    <property type="term" value="F:tRNA binding"/>
    <property type="evidence" value="ECO:0007669"/>
    <property type="project" value="UniProtKB-UniRule"/>
</dbReference>
<protein>
    <recommendedName>
        <fullName evidence="9">tRNA(Met) cytidine acetyltransferase TmcA</fullName>
        <ecNumber evidence="9">2.3.1.193</ecNumber>
    </recommendedName>
</protein>
<evidence type="ECO:0000256" key="4">
    <source>
        <dbReference type="ARBA" id="ARBA00022694"/>
    </source>
</evidence>
<dbReference type="InterPro" id="IPR013562">
    <property type="entry name" value="TmcA/NAT10_N"/>
</dbReference>
<dbReference type="InterPro" id="IPR000182">
    <property type="entry name" value="GNAT_dom"/>
</dbReference>
<dbReference type="SUPFAM" id="SSF52540">
    <property type="entry name" value="P-loop containing nucleoside triphosphate hydrolases"/>
    <property type="match status" value="1"/>
</dbReference>
<dbReference type="InterPro" id="IPR033442">
    <property type="entry name" value="TmcA_tRNA_bind"/>
</dbReference>
<dbReference type="Pfam" id="PF17176">
    <property type="entry name" value="tRNA_bind_3"/>
    <property type="match status" value="1"/>
</dbReference>
<dbReference type="FunFam" id="3.40.50.11040:FF:000003">
    <property type="entry name" value="tRNA(Met) cytidine acetyltransferase TmcA"/>
    <property type="match status" value="1"/>
</dbReference>
<evidence type="ECO:0000313" key="11">
    <source>
        <dbReference type="EMBL" id="GAL57212.1"/>
    </source>
</evidence>
<comment type="caution">
    <text evidence="11">The sequence shown here is derived from an EMBL/GenBank/DDBJ whole genome shotgun (WGS) entry which is preliminary data.</text>
</comment>
<dbReference type="InterPro" id="IPR007807">
    <property type="entry name" value="TcmA/NAT10_helicase"/>
</dbReference>
<feature type="binding site" evidence="9">
    <location>
        <position position="322"/>
    </location>
    <ligand>
        <name>ATP</name>
        <dbReference type="ChEBI" id="CHEBI:30616"/>
    </ligand>
</feature>
<dbReference type="GO" id="GO:0051392">
    <property type="term" value="F:tRNA cytidine N4-acetyltransferase activity"/>
    <property type="evidence" value="ECO:0007669"/>
    <property type="project" value="UniProtKB-UniRule"/>
</dbReference>
<dbReference type="Pfam" id="PF05127">
    <property type="entry name" value="NAT10_TcmA_helicase"/>
    <property type="match status" value="1"/>
</dbReference>
<dbReference type="Proteomes" id="UP000029462">
    <property type="component" value="Unassembled WGS sequence"/>
</dbReference>
<dbReference type="InterPro" id="IPR038321">
    <property type="entry name" value="TmcA_C_sf"/>
</dbReference>
<evidence type="ECO:0000256" key="9">
    <source>
        <dbReference type="HAMAP-Rule" id="MF_01886"/>
    </source>
</evidence>
<keyword evidence="8 9" id="KW-0012">Acyltransferase</keyword>
<dbReference type="GO" id="GO:0051391">
    <property type="term" value="P:tRNA acetylation"/>
    <property type="evidence" value="ECO:0007669"/>
    <property type="project" value="UniProtKB-UniRule"/>
</dbReference>
<dbReference type="Pfam" id="PF13718">
    <property type="entry name" value="GNAT_acetyltr_2"/>
    <property type="match status" value="2"/>
</dbReference>
<dbReference type="InterPro" id="IPR016181">
    <property type="entry name" value="Acyl_CoA_acyltransferase"/>
</dbReference>
<keyword evidence="3 9" id="KW-0808">Transferase</keyword>
<organism evidence="11 12">
    <name type="scientific">Pseudescherichia vulneris NBRC 102420</name>
    <dbReference type="NCBI Taxonomy" id="1115515"/>
    <lineage>
        <taxon>Bacteria</taxon>
        <taxon>Pseudomonadati</taxon>
        <taxon>Pseudomonadota</taxon>
        <taxon>Gammaproteobacteria</taxon>
        <taxon>Enterobacterales</taxon>
        <taxon>Enterobacteriaceae</taxon>
        <taxon>Pseudescherichia</taxon>
    </lineage>
</organism>
<evidence type="ECO:0000256" key="2">
    <source>
        <dbReference type="ARBA" id="ARBA00022555"/>
    </source>
</evidence>
<accession>A0A090VQ27</accession>
<name>A0A090VQ27_PSEVU</name>
<evidence type="ECO:0000313" key="12">
    <source>
        <dbReference type="Proteomes" id="UP000029462"/>
    </source>
</evidence>
<evidence type="ECO:0000256" key="7">
    <source>
        <dbReference type="ARBA" id="ARBA00022884"/>
    </source>
</evidence>
<dbReference type="GO" id="GO:0005737">
    <property type="term" value="C:cytoplasm"/>
    <property type="evidence" value="ECO:0007669"/>
    <property type="project" value="UniProtKB-SubCell"/>
</dbReference>
<feature type="binding site" evidence="9">
    <location>
        <begin position="464"/>
        <end position="466"/>
    </location>
    <ligand>
        <name>acetyl-CoA</name>
        <dbReference type="ChEBI" id="CHEBI:57288"/>
    </ligand>
</feature>
<dbReference type="GO" id="GO:1904812">
    <property type="term" value="P:rRNA acetylation involved in maturation of SSU-rRNA"/>
    <property type="evidence" value="ECO:0007669"/>
    <property type="project" value="TreeGrafter"/>
</dbReference>
<feature type="binding site" evidence="9">
    <location>
        <position position="178"/>
    </location>
    <ligand>
        <name>ATP</name>
        <dbReference type="ChEBI" id="CHEBI:30616"/>
    </ligand>
</feature>
<feature type="domain" description="N-acetyltransferase" evidence="10">
    <location>
        <begin position="352"/>
        <end position="534"/>
    </location>
</feature>
<keyword evidence="5 9" id="KW-0547">Nucleotide-binding</keyword>
<dbReference type="RefSeq" id="WP_042389356.1">
    <property type="nucleotide sequence ID" value="NZ_BBMZ01000007.1"/>
</dbReference>
<dbReference type="GO" id="GO:0005524">
    <property type="term" value="F:ATP binding"/>
    <property type="evidence" value="ECO:0007669"/>
    <property type="project" value="UniProtKB-UniRule"/>
</dbReference>
<sequence>MERLIALSAQMAREGIRRLLVISGEETWCQQQAADLIAHQSALWVGDEQDAALAADYCHPRALTTLLGREFSHAVFDARRGFDVAAFAALGGTLRAGGWLILLTPALSRWAETPDADACRWSDTTLPIATPRFINHFCRTLQTHSEVILWQQGQPLTLPEFAPRQAWHPANGAPEREQAAILAELQAMSPGVMVVTAPRGRGKSALAGMHLRHLHGNAIVTAPTRAATDVLAQFAGDEVNFVPPDALRQRLADGDTPLPDWLIVDEAAAIPGPQLRQLIAGFSRVLLTTTVQGYEGTGQGFLLKLCAGLDRLQHRSLSTPLRWASGCPLEAFISDLLLFDDALPGSAPGAEYRISPLTQDAWLTSPAQPAALYRLLTSAHYRTSPLDLRRMMDAPGQRFWQALVGEQPIAALWLVEEGGLSSALSQAVWAGFRRPRGNLVAQSLAAHGASPLAATLFGCRISRIAVHPSRQREGIGQRLIAEAHAHSAGYDYLSVSFGYTRELWRFWQRCGFQLVRLGSHREASSGCYTAMALLPLTPAAESLVATEQRRLARDLPWLTPWRDEKLPLPPGEPTTLNSDDWHELAGFAFAHRPLSAAMGALSRLLMHSNLPLAALRSQLEQSLNEAQACQRLRLAGRKALLAAQRHETAAALVSLDADRAAQSQQQIAQLQFF</sequence>
<keyword evidence="12" id="KW-1185">Reference proteome</keyword>
<evidence type="ECO:0000256" key="1">
    <source>
        <dbReference type="ARBA" id="ARBA00022490"/>
    </source>
</evidence>
<dbReference type="Gene3D" id="3.40.50.300">
    <property type="entry name" value="P-loop containing nucleotide triphosphate hydrolases"/>
    <property type="match status" value="1"/>
</dbReference>
<dbReference type="EC" id="2.3.1.193" evidence="9"/>
<dbReference type="HAMAP" id="MF_01886">
    <property type="entry name" value="tRNA_acetyltr_TmcA"/>
    <property type="match status" value="1"/>
</dbReference>
<feature type="binding site" evidence="9">
    <location>
        <position position="509"/>
    </location>
    <ligand>
        <name>acetyl-CoA</name>
        <dbReference type="ChEBI" id="CHEBI:57288"/>
    </ligand>
</feature>
<dbReference type="InterPro" id="IPR027417">
    <property type="entry name" value="P-loop_NTPase"/>
</dbReference>
<keyword evidence="1 9" id="KW-0963">Cytoplasm</keyword>
<dbReference type="Pfam" id="PF08351">
    <property type="entry name" value="TmcA_N"/>
    <property type="match status" value="1"/>
</dbReference>
<dbReference type="CDD" id="cd04301">
    <property type="entry name" value="NAT_SF"/>
    <property type="match status" value="1"/>
</dbReference>
<dbReference type="SUPFAM" id="SSF55729">
    <property type="entry name" value="Acyl-CoA N-acyltransferases (Nat)"/>
    <property type="match status" value="1"/>
</dbReference>
<dbReference type="PROSITE" id="PS51186">
    <property type="entry name" value="GNAT"/>
    <property type="match status" value="1"/>
</dbReference>
<keyword evidence="2 9" id="KW-0820">tRNA-binding</keyword>
<evidence type="ECO:0000256" key="6">
    <source>
        <dbReference type="ARBA" id="ARBA00022840"/>
    </source>
</evidence>
<proteinExistence type="inferred from homology"/>
<reference evidence="11 12" key="1">
    <citation type="submission" date="2014-09" db="EMBL/GenBank/DDBJ databases">
        <title>Whole genome shotgun sequence of Escherichia vulneris NBRC 102420.</title>
        <authorList>
            <person name="Yoshida Y."/>
            <person name="Hosoyama A."/>
            <person name="Tsuchikane K."/>
            <person name="Ohji S."/>
            <person name="Ichikawa N."/>
            <person name="Kimura A."/>
            <person name="Yamazoe A."/>
            <person name="Ezaki T."/>
            <person name="Fujita N."/>
        </authorList>
    </citation>
    <scope>NUCLEOTIDE SEQUENCE [LARGE SCALE GENOMIC DNA]</scope>
    <source>
        <strain evidence="11 12">NBRC 102420</strain>
    </source>
</reference>
<dbReference type="GO" id="GO:1990883">
    <property type="term" value="F:18S rRNA cytidine N-acetyltransferase activity"/>
    <property type="evidence" value="ECO:0007669"/>
    <property type="project" value="TreeGrafter"/>
</dbReference>
<keyword evidence="7 9" id="KW-0694">RNA-binding</keyword>
<dbReference type="EMBL" id="BBMZ01000007">
    <property type="protein sequence ID" value="GAL57212.1"/>
    <property type="molecule type" value="Genomic_DNA"/>
</dbReference>
<evidence type="ECO:0000259" key="10">
    <source>
        <dbReference type="PROSITE" id="PS51186"/>
    </source>
</evidence>
<dbReference type="PANTHER" id="PTHR10925:SF5">
    <property type="entry name" value="RNA CYTIDINE ACETYLTRANSFERASE"/>
    <property type="match status" value="1"/>
</dbReference>
<evidence type="ECO:0000256" key="3">
    <source>
        <dbReference type="ARBA" id="ARBA00022679"/>
    </source>
</evidence>
<feature type="binding site" evidence="9">
    <location>
        <position position="502"/>
    </location>
    <ligand>
        <name>acetyl-CoA</name>
        <dbReference type="ChEBI" id="CHEBI:57288"/>
    </ligand>
</feature>
<dbReference type="OrthoDB" id="5578851at2"/>
<dbReference type="Gene3D" id="3.40.630.30">
    <property type="match status" value="1"/>
</dbReference>
<comment type="catalytic activity">
    <reaction evidence="9">
        <text>cytidine(34) in elongator tRNA(Met) + acetyl-CoA + ATP + H2O = N(4)-acetylcytidine(34) in elongator tRNA(Met) + ADP + phosphate + CoA + H(+)</text>
        <dbReference type="Rhea" id="RHEA:43788"/>
        <dbReference type="Rhea" id="RHEA-COMP:10693"/>
        <dbReference type="Rhea" id="RHEA-COMP:10694"/>
        <dbReference type="ChEBI" id="CHEBI:15377"/>
        <dbReference type="ChEBI" id="CHEBI:15378"/>
        <dbReference type="ChEBI" id="CHEBI:30616"/>
        <dbReference type="ChEBI" id="CHEBI:43474"/>
        <dbReference type="ChEBI" id="CHEBI:57287"/>
        <dbReference type="ChEBI" id="CHEBI:57288"/>
        <dbReference type="ChEBI" id="CHEBI:74900"/>
        <dbReference type="ChEBI" id="CHEBI:82748"/>
        <dbReference type="ChEBI" id="CHEBI:456216"/>
        <dbReference type="EC" id="2.3.1.193"/>
    </reaction>
</comment>
<dbReference type="InterPro" id="IPR032672">
    <property type="entry name" value="TmcA/NAT10/Kre33"/>
</dbReference>
<dbReference type="STRING" id="1115515.EV102420_07_00310"/>
<dbReference type="Gene3D" id="3.40.50.11040">
    <property type="match status" value="1"/>
</dbReference>
<evidence type="ECO:0000256" key="8">
    <source>
        <dbReference type="ARBA" id="ARBA00023315"/>
    </source>
</evidence>
<dbReference type="Gene3D" id="1.20.120.890">
    <property type="entry name" value="tRNA(Met) cytidine acetyltransferase, tail domain"/>
    <property type="match status" value="1"/>
</dbReference>
<dbReference type="InterPro" id="IPR024914">
    <property type="entry name" value="tRNA_acetyltr_TmcA"/>
</dbReference>